<dbReference type="InterPro" id="IPR001245">
    <property type="entry name" value="Ser-Thr/Tyr_kinase_cat_dom"/>
</dbReference>
<sequence length="739" mass="81942">MAIIISRFFVILCSSWSLFLIWGTHQLQSSQTQLLLQVRKHLEYPKQLDNWVVPRTDLCFQSSPQVNITCQDNIVSQVTILGDSPKILSKNFSIDSLVVTLSRLNTLKSLSLVSLGIWGSLPDKIHRLQSLEYLDLSWNYLYGSIPQTLSRITTLRVLKMDGNSLNATFPSSFPNLTSLSLRQNMFAGPLPSELTKLTSLTDINLSKNSISGELPDLSSLSGLQWLDLSHNELNSVLPSMPRGVTVILMKNNSLFGKIPDQYAELDHLQQLDLSSNALTGSIPARLTCSGKLQLVDISNNRLTGPLPACLNSNAKNKVVRFGGNCLSADQKHQQHLEAYCVESIRKKNEAEGKSNSNNSNHLGVLTGIVCGVGLVVMGLGVGFLVLCRRYCPRGTSEQHLLSNLVNESSVTGFTSEILADARFISDAEKMEKQVFPAHRPFSLDELKAATINFDKFALMGEGSTGKIYKGRLESGAQVAVRCLTVSRKYTIRNLKLRLDLLAKLRHPHLVCLLGHCMESDCKLEFNGDNRVYLIYEYIPSGSYRAHLNETNSEKVLKWSDRLGILIGIAKAVHFLHTGIIPGFYTNRLKSSNILLNEQRIGKLSDYGLSVVAQEIHKDKEEDGLKSWQMKSLDDDIYSFGLILLESLVGPSVLAKTESFMLSEMVSLSNPDSQMRVVDPNVLASCSRESLAIVISLTINCISRESSNRPSFEDVIWNLQYAAQVQATSEGRPAKTHLSP</sequence>
<dbReference type="GO" id="GO:0051707">
    <property type="term" value="P:response to other organism"/>
    <property type="evidence" value="ECO:0007669"/>
    <property type="project" value="UniProtKB-ARBA"/>
</dbReference>
<dbReference type="InterPro" id="IPR011009">
    <property type="entry name" value="Kinase-like_dom_sf"/>
</dbReference>
<evidence type="ECO:0000313" key="10">
    <source>
        <dbReference type="Proteomes" id="UP000325081"/>
    </source>
</evidence>
<keyword evidence="9" id="KW-0808">Transferase</keyword>
<reference evidence="10" key="1">
    <citation type="journal article" date="2019" name="Curr. Biol.">
        <title>Genome Sequence of Striga asiatica Provides Insight into the Evolution of Plant Parasitism.</title>
        <authorList>
            <person name="Yoshida S."/>
            <person name="Kim S."/>
            <person name="Wafula E.K."/>
            <person name="Tanskanen J."/>
            <person name="Kim Y.M."/>
            <person name="Honaas L."/>
            <person name="Yang Z."/>
            <person name="Spallek T."/>
            <person name="Conn C.E."/>
            <person name="Ichihashi Y."/>
            <person name="Cheong K."/>
            <person name="Cui S."/>
            <person name="Der J.P."/>
            <person name="Gundlach H."/>
            <person name="Jiao Y."/>
            <person name="Hori C."/>
            <person name="Ishida J.K."/>
            <person name="Kasahara H."/>
            <person name="Kiba T."/>
            <person name="Kim M.S."/>
            <person name="Koo N."/>
            <person name="Laohavisit A."/>
            <person name="Lee Y.H."/>
            <person name="Lumba S."/>
            <person name="McCourt P."/>
            <person name="Mortimer J.C."/>
            <person name="Mutuku J.M."/>
            <person name="Nomura T."/>
            <person name="Sasaki-Sekimoto Y."/>
            <person name="Seto Y."/>
            <person name="Wang Y."/>
            <person name="Wakatake T."/>
            <person name="Sakakibara H."/>
            <person name="Demura T."/>
            <person name="Yamaguchi S."/>
            <person name="Yoneyama K."/>
            <person name="Manabe R.I."/>
            <person name="Nelson D.C."/>
            <person name="Schulman A.H."/>
            <person name="Timko M.P."/>
            <person name="dePamphilis C.W."/>
            <person name="Choi D."/>
            <person name="Shirasu K."/>
        </authorList>
    </citation>
    <scope>NUCLEOTIDE SEQUENCE [LARGE SCALE GENOMIC DNA]</scope>
    <source>
        <strain evidence="10">cv. UVA1</strain>
    </source>
</reference>
<dbReference type="FunFam" id="1.10.510.10:FF:000657">
    <property type="entry name" value="Putative inactive leucine-rich repeat receptor-like protein kinase"/>
    <property type="match status" value="1"/>
</dbReference>
<dbReference type="OrthoDB" id="676979at2759"/>
<dbReference type="Pfam" id="PF07714">
    <property type="entry name" value="PK_Tyr_Ser-Thr"/>
    <property type="match status" value="1"/>
</dbReference>
<evidence type="ECO:0000256" key="7">
    <source>
        <dbReference type="SAM" id="Phobius"/>
    </source>
</evidence>
<dbReference type="SUPFAM" id="SSF56112">
    <property type="entry name" value="Protein kinase-like (PK-like)"/>
    <property type="match status" value="1"/>
</dbReference>
<dbReference type="InterPro" id="IPR003591">
    <property type="entry name" value="Leu-rich_rpt_typical-subtyp"/>
</dbReference>
<proteinExistence type="predicted"/>
<dbReference type="PANTHER" id="PTHR48010:SF5">
    <property type="entry name" value="PROTEIN TOO MANY MOUTHS"/>
    <property type="match status" value="1"/>
</dbReference>
<dbReference type="InterPro" id="IPR001611">
    <property type="entry name" value="Leu-rich_rpt"/>
</dbReference>
<dbReference type="GO" id="GO:0005524">
    <property type="term" value="F:ATP binding"/>
    <property type="evidence" value="ECO:0007669"/>
    <property type="project" value="InterPro"/>
</dbReference>
<dbReference type="SMART" id="SM00369">
    <property type="entry name" value="LRR_TYP"/>
    <property type="match status" value="3"/>
</dbReference>
<dbReference type="PANTHER" id="PTHR48010">
    <property type="entry name" value="OS05G0588300 PROTEIN"/>
    <property type="match status" value="1"/>
</dbReference>
<dbReference type="InterPro" id="IPR000719">
    <property type="entry name" value="Prot_kinase_dom"/>
</dbReference>
<dbReference type="GO" id="GO:0006952">
    <property type="term" value="P:defense response"/>
    <property type="evidence" value="ECO:0007669"/>
    <property type="project" value="UniProtKB-ARBA"/>
</dbReference>
<dbReference type="Gene3D" id="1.10.510.10">
    <property type="entry name" value="Transferase(Phosphotransferase) domain 1"/>
    <property type="match status" value="1"/>
</dbReference>
<dbReference type="GO" id="GO:0016020">
    <property type="term" value="C:membrane"/>
    <property type="evidence" value="ECO:0007669"/>
    <property type="project" value="UniProtKB-SubCell"/>
</dbReference>
<dbReference type="InterPro" id="IPR032675">
    <property type="entry name" value="LRR_dom_sf"/>
</dbReference>
<evidence type="ECO:0000313" key="9">
    <source>
        <dbReference type="EMBL" id="GER31965.1"/>
    </source>
</evidence>
<comment type="caution">
    <text evidence="9">The sequence shown here is derived from an EMBL/GenBank/DDBJ whole genome shotgun (WGS) entry which is preliminary data.</text>
</comment>
<feature type="transmembrane region" description="Helical" evidence="7">
    <location>
        <begin position="362"/>
        <end position="386"/>
    </location>
</feature>
<dbReference type="InterPro" id="IPR050994">
    <property type="entry name" value="At_inactive_RLKs"/>
</dbReference>
<dbReference type="Proteomes" id="UP000325081">
    <property type="component" value="Unassembled WGS sequence"/>
</dbReference>
<dbReference type="AlphaFoldDB" id="A0A5A7PGE3"/>
<keyword evidence="5 7" id="KW-1133">Transmembrane helix</keyword>
<evidence type="ECO:0000256" key="6">
    <source>
        <dbReference type="ARBA" id="ARBA00023136"/>
    </source>
</evidence>
<keyword evidence="10" id="KW-1185">Reference proteome</keyword>
<evidence type="ECO:0000256" key="5">
    <source>
        <dbReference type="ARBA" id="ARBA00022989"/>
    </source>
</evidence>
<keyword evidence="2" id="KW-0433">Leucine-rich repeat</keyword>
<keyword evidence="9" id="KW-0418">Kinase</keyword>
<evidence type="ECO:0000259" key="8">
    <source>
        <dbReference type="PROSITE" id="PS50011"/>
    </source>
</evidence>
<keyword evidence="6 7" id="KW-0472">Membrane</keyword>
<evidence type="ECO:0000256" key="3">
    <source>
        <dbReference type="ARBA" id="ARBA00022692"/>
    </source>
</evidence>
<evidence type="ECO:0000256" key="2">
    <source>
        <dbReference type="ARBA" id="ARBA00022614"/>
    </source>
</evidence>
<gene>
    <name evidence="9" type="ORF">STAS_08009</name>
</gene>
<comment type="subcellular location">
    <subcellularLocation>
        <location evidence="1">Membrane</location>
    </subcellularLocation>
</comment>
<dbReference type="Pfam" id="PF00560">
    <property type="entry name" value="LRR_1"/>
    <property type="match status" value="5"/>
</dbReference>
<dbReference type="PRINTS" id="PR00019">
    <property type="entry name" value="LEURICHRPT"/>
</dbReference>
<name>A0A5A7PGE3_STRAF</name>
<accession>A0A5A7PGE3</accession>
<dbReference type="PROSITE" id="PS51450">
    <property type="entry name" value="LRR"/>
    <property type="match status" value="1"/>
</dbReference>
<keyword evidence="3 7" id="KW-0812">Transmembrane</keyword>
<dbReference type="EMBL" id="BKCP01004528">
    <property type="protein sequence ID" value="GER31965.1"/>
    <property type="molecule type" value="Genomic_DNA"/>
</dbReference>
<dbReference type="SUPFAM" id="SSF52058">
    <property type="entry name" value="L domain-like"/>
    <property type="match status" value="1"/>
</dbReference>
<feature type="domain" description="Protein kinase" evidence="8">
    <location>
        <begin position="453"/>
        <end position="721"/>
    </location>
</feature>
<organism evidence="9 10">
    <name type="scientific">Striga asiatica</name>
    <name type="common">Asiatic witchweed</name>
    <name type="synonym">Buchnera asiatica</name>
    <dbReference type="NCBI Taxonomy" id="4170"/>
    <lineage>
        <taxon>Eukaryota</taxon>
        <taxon>Viridiplantae</taxon>
        <taxon>Streptophyta</taxon>
        <taxon>Embryophyta</taxon>
        <taxon>Tracheophyta</taxon>
        <taxon>Spermatophyta</taxon>
        <taxon>Magnoliopsida</taxon>
        <taxon>eudicotyledons</taxon>
        <taxon>Gunneridae</taxon>
        <taxon>Pentapetalae</taxon>
        <taxon>asterids</taxon>
        <taxon>lamiids</taxon>
        <taxon>Lamiales</taxon>
        <taxon>Orobanchaceae</taxon>
        <taxon>Buchnereae</taxon>
        <taxon>Striga</taxon>
    </lineage>
</organism>
<evidence type="ECO:0000256" key="1">
    <source>
        <dbReference type="ARBA" id="ARBA00004370"/>
    </source>
</evidence>
<dbReference type="Gene3D" id="3.80.10.10">
    <property type="entry name" value="Ribonuclease Inhibitor"/>
    <property type="match status" value="3"/>
</dbReference>
<dbReference type="Gene3D" id="3.30.200.20">
    <property type="entry name" value="Phosphorylase Kinase, domain 1"/>
    <property type="match status" value="1"/>
</dbReference>
<dbReference type="GO" id="GO:0004672">
    <property type="term" value="F:protein kinase activity"/>
    <property type="evidence" value="ECO:0007669"/>
    <property type="project" value="InterPro"/>
</dbReference>
<dbReference type="PROSITE" id="PS50011">
    <property type="entry name" value="PROTEIN_KINASE_DOM"/>
    <property type="match status" value="1"/>
</dbReference>
<feature type="transmembrane region" description="Helical" evidence="7">
    <location>
        <begin position="562"/>
        <end position="584"/>
    </location>
</feature>
<protein>
    <submittedName>
        <fullName evidence="9">Leucine-rich repeat protein kinase family protein</fullName>
    </submittedName>
</protein>
<evidence type="ECO:0000256" key="4">
    <source>
        <dbReference type="ARBA" id="ARBA00022737"/>
    </source>
</evidence>
<keyword evidence="4" id="KW-0677">Repeat</keyword>